<evidence type="ECO:0000256" key="1">
    <source>
        <dbReference type="ARBA" id="ARBA00007584"/>
    </source>
</evidence>
<proteinExistence type="inferred from homology"/>
<comment type="similarity">
    <text evidence="1">Belongs to the OPA3 family.</text>
</comment>
<evidence type="ECO:0000256" key="2">
    <source>
        <dbReference type="ARBA" id="ARBA00023054"/>
    </source>
</evidence>
<evidence type="ECO:0000313" key="5">
    <source>
        <dbReference type="Proteomes" id="UP000886653"/>
    </source>
</evidence>
<keyword evidence="2 3" id="KW-0175">Coiled coil</keyword>
<feature type="coiled-coil region" evidence="3">
    <location>
        <begin position="99"/>
        <end position="133"/>
    </location>
</feature>
<dbReference type="GO" id="GO:0005739">
    <property type="term" value="C:mitochondrion"/>
    <property type="evidence" value="ECO:0007669"/>
    <property type="project" value="TreeGrafter"/>
</dbReference>
<sequence length="184" mass="20562">MATVKVFSLLIKTLSKPIASRIKSRAQEHPHFRKICVGLAQSIHRYETRLASGIFAKVQPTIRPLSDTKAIQNGANFISEAFLFTVALGLIVGENLRGRIQTAHRRDQVNDRLEELEQSVADISSTQLSLKEQLQHLLDSYEHGLETAHEAHVPLPSHTISRPATLTNDELVKEVEIAIGWRST</sequence>
<dbReference type="Proteomes" id="UP000886653">
    <property type="component" value="Unassembled WGS sequence"/>
</dbReference>
<evidence type="ECO:0008006" key="6">
    <source>
        <dbReference type="Google" id="ProtNLM"/>
    </source>
</evidence>
<dbReference type="PANTHER" id="PTHR12499:SF0">
    <property type="entry name" value="OPTIC ATROPHY 3 PROTEIN"/>
    <property type="match status" value="1"/>
</dbReference>
<dbReference type="EMBL" id="MU167209">
    <property type="protein sequence ID" value="KAG0152062.1"/>
    <property type="molecule type" value="Genomic_DNA"/>
</dbReference>
<dbReference type="Pfam" id="PF07047">
    <property type="entry name" value="OPA3"/>
    <property type="match status" value="1"/>
</dbReference>
<evidence type="ECO:0000256" key="3">
    <source>
        <dbReference type="SAM" id="Coils"/>
    </source>
</evidence>
<organism evidence="4 5">
    <name type="scientific">Cronartium quercuum f. sp. fusiforme G11</name>
    <dbReference type="NCBI Taxonomy" id="708437"/>
    <lineage>
        <taxon>Eukaryota</taxon>
        <taxon>Fungi</taxon>
        <taxon>Dikarya</taxon>
        <taxon>Basidiomycota</taxon>
        <taxon>Pucciniomycotina</taxon>
        <taxon>Pucciniomycetes</taxon>
        <taxon>Pucciniales</taxon>
        <taxon>Coleosporiaceae</taxon>
        <taxon>Cronartium</taxon>
    </lineage>
</organism>
<protein>
    <recommendedName>
        <fullName evidence="6">OPA3-like protein</fullName>
    </recommendedName>
</protein>
<keyword evidence="5" id="KW-1185">Reference proteome</keyword>
<gene>
    <name evidence="4" type="ORF">CROQUDRAFT_70877</name>
</gene>
<dbReference type="OrthoDB" id="2129069at2759"/>
<accession>A0A9P6TH24</accession>
<dbReference type="GO" id="GO:0019216">
    <property type="term" value="P:regulation of lipid metabolic process"/>
    <property type="evidence" value="ECO:0007669"/>
    <property type="project" value="TreeGrafter"/>
</dbReference>
<comment type="caution">
    <text evidence="4">The sequence shown here is derived from an EMBL/GenBank/DDBJ whole genome shotgun (WGS) entry which is preliminary data.</text>
</comment>
<evidence type="ECO:0000313" key="4">
    <source>
        <dbReference type="EMBL" id="KAG0152062.1"/>
    </source>
</evidence>
<reference evidence="4" key="1">
    <citation type="submission" date="2013-11" db="EMBL/GenBank/DDBJ databases">
        <title>Genome sequence of the fusiform rust pathogen reveals effectors for host alternation and coevolution with pine.</title>
        <authorList>
            <consortium name="DOE Joint Genome Institute"/>
            <person name="Smith K."/>
            <person name="Pendleton A."/>
            <person name="Kubisiak T."/>
            <person name="Anderson C."/>
            <person name="Salamov A."/>
            <person name="Aerts A."/>
            <person name="Riley R."/>
            <person name="Clum A."/>
            <person name="Lindquist E."/>
            <person name="Ence D."/>
            <person name="Campbell M."/>
            <person name="Kronenberg Z."/>
            <person name="Feau N."/>
            <person name="Dhillon B."/>
            <person name="Hamelin R."/>
            <person name="Burleigh J."/>
            <person name="Smith J."/>
            <person name="Yandell M."/>
            <person name="Nelson C."/>
            <person name="Grigoriev I."/>
            <person name="Davis J."/>
        </authorList>
    </citation>
    <scope>NUCLEOTIDE SEQUENCE</scope>
    <source>
        <strain evidence="4">G11</strain>
    </source>
</reference>
<dbReference type="AlphaFoldDB" id="A0A9P6TH24"/>
<dbReference type="InterPro" id="IPR010754">
    <property type="entry name" value="OPA3-like"/>
</dbReference>
<dbReference type="PANTHER" id="PTHR12499">
    <property type="entry name" value="OPTIC ATROPHY 3 PROTEIN OPA3"/>
    <property type="match status" value="1"/>
</dbReference>
<name>A0A9P6TH24_9BASI</name>